<reference evidence="5 6" key="1">
    <citation type="submission" date="2019-05" db="EMBL/GenBank/DDBJ databases">
        <title>Another draft genome of Portunus trituberculatus and its Hox gene families provides insights of decapod evolution.</title>
        <authorList>
            <person name="Jeong J.-H."/>
            <person name="Song I."/>
            <person name="Kim S."/>
            <person name="Choi T."/>
            <person name="Kim D."/>
            <person name="Ryu S."/>
            <person name="Kim W."/>
        </authorList>
    </citation>
    <scope>NUCLEOTIDE SEQUENCE [LARGE SCALE GENOMIC DNA]</scope>
    <source>
        <tissue evidence="5">Muscle</tissue>
    </source>
</reference>
<dbReference type="SMART" id="SM00216">
    <property type="entry name" value="VWD"/>
    <property type="match status" value="1"/>
</dbReference>
<dbReference type="AlphaFoldDB" id="A0A5B7CEL8"/>
<dbReference type="OrthoDB" id="6262482at2759"/>
<feature type="compositionally biased region" description="Polar residues" evidence="3">
    <location>
        <begin position="1"/>
        <end position="11"/>
    </location>
</feature>
<evidence type="ECO:0000259" key="4">
    <source>
        <dbReference type="PROSITE" id="PS51233"/>
    </source>
</evidence>
<dbReference type="Pfam" id="PF08742">
    <property type="entry name" value="C8"/>
    <property type="match status" value="1"/>
</dbReference>
<dbReference type="InterPro" id="IPR001846">
    <property type="entry name" value="VWF_type-D"/>
</dbReference>
<protein>
    <submittedName>
        <fullName evidence="5">SCO-spondin</fullName>
    </submittedName>
</protein>
<organism evidence="5 6">
    <name type="scientific">Portunus trituberculatus</name>
    <name type="common">Swimming crab</name>
    <name type="synonym">Neptunus trituberculatus</name>
    <dbReference type="NCBI Taxonomy" id="210409"/>
    <lineage>
        <taxon>Eukaryota</taxon>
        <taxon>Metazoa</taxon>
        <taxon>Ecdysozoa</taxon>
        <taxon>Arthropoda</taxon>
        <taxon>Crustacea</taxon>
        <taxon>Multicrustacea</taxon>
        <taxon>Malacostraca</taxon>
        <taxon>Eumalacostraca</taxon>
        <taxon>Eucarida</taxon>
        <taxon>Decapoda</taxon>
        <taxon>Pleocyemata</taxon>
        <taxon>Brachyura</taxon>
        <taxon>Eubrachyura</taxon>
        <taxon>Portunoidea</taxon>
        <taxon>Portunidae</taxon>
        <taxon>Portuninae</taxon>
        <taxon>Portunus</taxon>
    </lineage>
</organism>
<dbReference type="InterPro" id="IPR050780">
    <property type="entry name" value="Mucin_vWF_Thrombospondin_sf"/>
</dbReference>
<dbReference type="Gene3D" id="2.10.25.10">
    <property type="entry name" value="Laminin"/>
    <property type="match status" value="1"/>
</dbReference>
<dbReference type="Proteomes" id="UP000324222">
    <property type="component" value="Unassembled WGS sequence"/>
</dbReference>
<feature type="compositionally biased region" description="Polar residues" evidence="3">
    <location>
        <begin position="233"/>
        <end position="247"/>
    </location>
</feature>
<name>A0A5B7CEL8_PORTR</name>
<evidence type="ECO:0000313" key="5">
    <source>
        <dbReference type="EMBL" id="MPC07650.1"/>
    </source>
</evidence>
<dbReference type="EMBL" id="VSRR010000005">
    <property type="protein sequence ID" value="MPC07650.1"/>
    <property type="molecule type" value="Genomic_DNA"/>
</dbReference>
<gene>
    <name evidence="5" type="primary">SSPO_0</name>
    <name evidence="5" type="ORF">E2C01_000214</name>
</gene>
<dbReference type="CDD" id="cd19941">
    <property type="entry name" value="TIL"/>
    <property type="match status" value="1"/>
</dbReference>
<feature type="region of interest" description="Disordered" evidence="3">
    <location>
        <begin position="98"/>
        <end position="276"/>
    </location>
</feature>
<dbReference type="Pfam" id="PF00094">
    <property type="entry name" value="VWD"/>
    <property type="match status" value="1"/>
</dbReference>
<dbReference type="GO" id="GO:0005615">
    <property type="term" value="C:extracellular space"/>
    <property type="evidence" value="ECO:0007669"/>
    <property type="project" value="TreeGrafter"/>
</dbReference>
<keyword evidence="6" id="KW-1185">Reference proteome</keyword>
<dbReference type="Pfam" id="PF01826">
    <property type="entry name" value="TIL"/>
    <property type="match status" value="1"/>
</dbReference>
<keyword evidence="2" id="KW-0325">Glycoprotein</keyword>
<proteinExistence type="predicted"/>
<evidence type="ECO:0000256" key="1">
    <source>
        <dbReference type="ARBA" id="ARBA00023157"/>
    </source>
</evidence>
<feature type="region of interest" description="Disordered" evidence="3">
    <location>
        <begin position="1"/>
        <end position="70"/>
    </location>
</feature>
<feature type="compositionally biased region" description="Low complexity" evidence="3">
    <location>
        <begin position="198"/>
        <end position="223"/>
    </location>
</feature>
<feature type="region of interest" description="Disordered" evidence="3">
    <location>
        <begin position="316"/>
        <end position="350"/>
    </location>
</feature>
<keyword evidence="1" id="KW-1015">Disulfide bond</keyword>
<dbReference type="SMART" id="SM00832">
    <property type="entry name" value="C8"/>
    <property type="match status" value="1"/>
</dbReference>
<dbReference type="GO" id="GO:0031012">
    <property type="term" value="C:extracellular matrix"/>
    <property type="evidence" value="ECO:0007669"/>
    <property type="project" value="TreeGrafter"/>
</dbReference>
<dbReference type="InterPro" id="IPR014853">
    <property type="entry name" value="VWF/SSPO/ZAN-like_Cys-rich_dom"/>
</dbReference>
<feature type="compositionally biased region" description="Low complexity" evidence="3">
    <location>
        <begin position="112"/>
        <end position="158"/>
    </location>
</feature>
<dbReference type="SUPFAM" id="SSF57567">
    <property type="entry name" value="Serine protease inhibitors"/>
    <property type="match status" value="1"/>
</dbReference>
<dbReference type="InterPro" id="IPR002919">
    <property type="entry name" value="TIL_dom"/>
</dbReference>
<evidence type="ECO:0000256" key="2">
    <source>
        <dbReference type="ARBA" id="ARBA00023180"/>
    </source>
</evidence>
<evidence type="ECO:0000256" key="3">
    <source>
        <dbReference type="SAM" id="MobiDB-lite"/>
    </source>
</evidence>
<comment type="caution">
    <text evidence="5">The sequence shown here is derived from an EMBL/GenBank/DDBJ whole genome shotgun (WGS) entry which is preliminary data.</text>
</comment>
<dbReference type="InterPro" id="IPR036084">
    <property type="entry name" value="Ser_inhib-like_sf"/>
</dbReference>
<dbReference type="PANTHER" id="PTHR11339:SF386">
    <property type="entry name" value="HEMOLECTIN, ISOFORM A"/>
    <property type="match status" value="1"/>
</dbReference>
<sequence length="783" mass="84267">MQRTFYPTEQFSRYRRNYLDDESSPFPGYPGFSGTASFRGGKGGRKGGPRVGSGSRGSASFPGFGGGPDAFLEEATTERIAPEDDSMASFQFNGMSDFSSLLGGSGGPRPPGASQVGVSGSSFGFPDGPSNTFGNRDSPPGFFSSGSTFDTRPAAGRPGVPGPARPGGAAEGGASVFTGSGQGGVLRLPSTGSSFPRFGGSQNSFFGGDNSGSSPNRSPNSNGFMSPFLPSFSEPNSGFSNAGNSPFGSPGTRPFGSPGGGSRLPPANRGFNFPTDVQFPNLLSQNLGDPLDGGPYGIPDELRVLFGDLSTTVKPPLRVTSAEDTDRVFPGNDDREPDNEDEDYGEGHEDVLRERIPLNFKSNFRRPLEPNREAFREMEENNPPPIEHEGLVGEHRPTAPPVTEAPPPAVRKLPGTCFTWSNSHYKTFDGKVYSFESTCPYTFLRDVTHGTFSVNLRSTPNCEGVSCNRTIQMFLEDEEYVLGLSGESQRDSSVTRSTQLALTVRTLAENGQPSLEYKDTSLAIPGHMNGVVSERVAHFVVLKVSGLGLTLKWDMKNLVVADVSEVLWNRTGGLCGQRDGKQDNDWSHADGSTEYSLSAFVQGWQAKLIGERCLDQPHVRHPCSRPSPTDPAVTFCSRLQTDPKFADCRQVVDVEPFVRACRWDYCSCRNQNREGCACSSLDAFFRECASVGMTVPGGWRSQDLCPMTCSNGKVYNPCMSAIQARCGQPAETVQPDFCVEGCDCPPGLVLHGDVCVRAEDCPCTYHDKEYNAGDSIPNDCNSW</sequence>
<feature type="domain" description="VWFD" evidence="4">
    <location>
        <begin position="415"/>
        <end position="614"/>
    </location>
</feature>
<dbReference type="PROSITE" id="PS51233">
    <property type="entry name" value="VWFD"/>
    <property type="match status" value="1"/>
</dbReference>
<evidence type="ECO:0000313" key="6">
    <source>
        <dbReference type="Proteomes" id="UP000324222"/>
    </source>
</evidence>
<accession>A0A5B7CEL8</accession>
<dbReference type="PANTHER" id="PTHR11339">
    <property type="entry name" value="EXTRACELLULAR MATRIX GLYCOPROTEIN RELATED"/>
    <property type="match status" value="1"/>
</dbReference>
<feature type="compositionally biased region" description="Acidic residues" evidence="3">
    <location>
        <begin position="335"/>
        <end position="344"/>
    </location>
</feature>